<proteinExistence type="predicted"/>
<dbReference type="KEGG" id="hir:HETIRDRAFT_439719"/>
<dbReference type="AlphaFoldDB" id="W4KBY7"/>
<dbReference type="InterPro" id="IPR036770">
    <property type="entry name" value="Ankyrin_rpt-contain_sf"/>
</dbReference>
<dbReference type="HOGENOM" id="CLU_063486_0_0_1"/>
<dbReference type="Proteomes" id="UP000030671">
    <property type="component" value="Unassembled WGS sequence"/>
</dbReference>
<feature type="non-terminal residue" evidence="1">
    <location>
        <position position="235"/>
    </location>
</feature>
<sequence>MPSPTMTTSFQHKLDTLPVELLYEIHFYALSETLPHTCKRLYNVFKFAPPSVQVEYILGRSLLNQNAGRKINIMTRILRYPLCQRDVVEALLRRPDCPSVDDMHPELPRRIFRALAHDPPSSRGWKGRHEPLPFLQYLFSHPRIASPDPDSHEGYPLTRAVYAGFIPLIQFLLDHGASPRWKNGLAVLLAIQRKDLSLVKMLVERDSGRKSGTKKRKLTDRLKVHSDMLKLAVKS</sequence>
<dbReference type="EMBL" id="KI925457">
    <property type="protein sequence ID" value="ETW83278.1"/>
    <property type="molecule type" value="Genomic_DNA"/>
</dbReference>
<evidence type="ECO:0000313" key="2">
    <source>
        <dbReference type="Proteomes" id="UP000030671"/>
    </source>
</evidence>
<reference evidence="1 2" key="1">
    <citation type="journal article" date="2012" name="New Phytol.">
        <title>Insight into trade-off between wood decay and parasitism from the genome of a fungal forest pathogen.</title>
        <authorList>
            <person name="Olson A."/>
            <person name="Aerts A."/>
            <person name="Asiegbu F."/>
            <person name="Belbahri L."/>
            <person name="Bouzid O."/>
            <person name="Broberg A."/>
            <person name="Canback B."/>
            <person name="Coutinho P.M."/>
            <person name="Cullen D."/>
            <person name="Dalman K."/>
            <person name="Deflorio G."/>
            <person name="van Diepen L.T."/>
            <person name="Dunand C."/>
            <person name="Duplessis S."/>
            <person name="Durling M."/>
            <person name="Gonthier P."/>
            <person name="Grimwood J."/>
            <person name="Fossdal C.G."/>
            <person name="Hansson D."/>
            <person name="Henrissat B."/>
            <person name="Hietala A."/>
            <person name="Himmelstrand K."/>
            <person name="Hoffmeister D."/>
            <person name="Hogberg N."/>
            <person name="James T.Y."/>
            <person name="Karlsson M."/>
            <person name="Kohler A."/>
            <person name="Kues U."/>
            <person name="Lee Y.H."/>
            <person name="Lin Y.C."/>
            <person name="Lind M."/>
            <person name="Lindquist E."/>
            <person name="Lombard V."/>
            <person name="Lucas S."/>
            <person name="Lunden K."/>
            <person name="Morin E."/>
            <person name="Murat C."/>
            <person name="Park J."/>
            <person name="Raffaello T."/>
            <person name="Rouze P."/>
            <person name="Salamov A."/>
            <person name="Schmutz J."/>
            <person name="Solheim H."/>
            <person name="Stahlberg J."/>
            <person name="Velez H."/>
            <person name="de Vries R.P."/>
            <person name="Wiebenga A."/>
            <person name="Woodward S."/>
            <person name="Yakovlev I."/>
            <person name="Garbelotto M."/>
            <person name="Martin F."/>
            <person name="Grigoriev I.V."/>
            <person name="Stenlid J."/>
        </authorList>
    </citation>
    <scope>NUCLEOTIDE SEQUENCE [LARGE SCALE GENOMIC DNA]</scope>
    <source>
        <strain evidence="1 2">TC 32-1</strain>
    </source>
</reference>
<organism evidence="1 2">
    <name type="scientific">Heterobasidion irregulare (strain TC 32-1)</name>
    <dbReference type="NCBI Taxonomy" id="747525"/>
    <lineage>
        <taxon>Eukaryota</taxon>
        <taxon>Fungi</taxon>
        <taxon>Dikarya</taxon>
        <taxon>Basidiomycota</taxon>
        <taxon>Agaricomycotina</taxon>
        <taxon>Agaricomycetes</taxon>
        <taxon>Russulales</taxon>
        <taxon>Bondarzewiaceae</taxon>
        <taxon>Heterobasidion</taxon>
        <taxon>Heterobasidion annosum species complex</taxon>
    </lineage>
</organism>
<dbReference type="OrthoDB" id="539213at2759"/>
<dbReference type="Gene3D" id="1.25.40.20">
    <property type="entry name" value="Ankyrin repeat-containing domain"/>
    <property type="match status" value="1"/>
</dbReference>
<dbReference type="SUPFAM" id="SSF48403">
    <property type="entry name" value="Ankyrin repeat"/>
    <property type="match status" value="1"/>
</dbReference>
<dbReference type="STRING" id="747525.W4KBY7"/>
<dbReference type="GeneID" id="20675183"/>
<evidence type="ECO:0000313" key="1">
    <source>
        <dbReference type="EMBL" id="ETW83278.1"/>
    </source>
</evidence>
<dbReference type="RefSeq" id="XP_009545549.1">
    <property type="nucleotide sequence ID" value="XM_009547254.1"/>
</dbReference>
<protein>
    <submittedName>
        <fullName evidence="1">Uncharacterized protein</fullName>
    </submittedName>
</protein>
<accession>W4KBY7</accession>
<name>W4KBY7_HETIT</name>
<dbReference type="InParanoid" id="W4KBY7"/>
<dbReference type="eggNOG" id="ENOG502S7RX">
    <property type="taxonomic scope" value="Eukaryota"/>
</dbReference>
<gene>
    <name evidence="1" type="ORF">HETIRDRAFT_439719</name>
</gene>
<keyword evidence="2" id="KW-1185">Reference proteome</keyword>